<evidence type="ECO:0000313" key="2">
    <source>
        <dbReference type="Proteomes" id="UP000594220"/>
    </source>
</evidence>
<evidence type="ECO:0000313" key="1">
    <source>
        <dbReference type="Ensembl" id="ENSCPRP00005002355.1"/>
    </source>
</evidence>
<reference evidence="1" key="2">
    <citation type="submission" date="2025-09" db="UniProtKB">
        <authorList>
            <consortium name="Ensembl"/>
        </authorList>
    </citation>
    <scope>IDENTIFICATION</scope>
</reference>
<keyword evidence="2" id="KW-1185">Reference proteome</keyword>
<organism evidence="1 2">
    <name type="scientific">Crocodylus porosus</name>
    <name type="common">Saltwater crocodile</name>
    <name type="synonym">Estuarine crocodile</name>
    <dbReference type="NCBI Taxonomy" id="8502"/>
    <lineage>
        <taxon>Eukaryota</taxon>
        <taxon>Metazoa</taxon>
        <taxon>Chordata</taxon>
        <taxon>Craniata</taxon>
        <taxon>Vertebrata</taxon>
        <taxon>Euteleostomi</taxon>
        <taxon>Archelosauria</taxon>
        <taxon>Archosauria</taxon>
        <taxon>Crocodylia</taxon>
        <taxon>Longirostres</taxon>
        <taxon>Crocodylidae</taxon>
        <taxon>Crocodylus</taxon>
    </lineage>
</organism>
<dbReference type="Ensembl" id="ENSCPRT00005002749.1">
    <property type="protein sequence ID" value="ENSCPRP00005002355.1"/>
    <property type="gene ID" value="ENSCPRG00005001718.1"/>
</dbReference>
<reference evidence="1" key="1">
    <citation type="submission" date="2025-08" db="UniProtKB">
        <authorList>
            <consortium name="Ensembl"/>
        </authorList>
    </citation>
    <scope>IDENTIFICATION</scope>
</reference>
<name>A0A7M4FRK5_CROPO</name>
<sequence length="146" mass="14958">MTHSPAPEGVMLGAGVFLVRTAPGHCRGPEPSLMLNEPGPVHSVHSTSGPGPVHSVCMEPRSHSTASLPAVPAVKPQSRCLMPLALQGLGGGQVCGSFCLSPSMNPPTYGTSTPHSPCTLPTSPSTLNTPQHLPLLLIGPDNPLHS</sequence>
<protein>
    <submittedName>
        <fullName evidence="1">Uncharacterized protein</fullName>
    </submittedName>
</protein>
<proteinExistence type="predicted"/>
<dbReference type="Proteomes" id="UP000594220">
    <property type="component" value="Unplaced"/>
</dbReference>
<dbReference type="AlphaFoldDB" id="A0A7M4FRK5"/>
<accession>A0A7M4FRK5</accession>